<accession>A0A8R7QAC8</accession>
<keyword evidence="2" id="KW-1185">Reference proteome</keyword>
<dbReference type="Proteomes" id="UP000015106">
    <property type="component" value="Chromosome 5"/>
</dbReference>
<protein>
    <submittedName>
        <fullName evidence="1">Uncharacterized protein</fullName>
    </submittedName>
</protein>
<reference evidence="2" key="1">
    <citation type="journal article" date="2013" name="Nature">
        <title>Draft genome of the wheat A-genome progenitor Triticum urartu.</title>
        <authorList>
            <person name="Ling H.Q."/>
            <person name="Zhao S."/>
            <person name="Liu D."/>
            <person name="Wang J."/>
            <person name="Sun H."/>
            <person name="Zhang C."/>
            <person name="Fan H."/>
            <person name="Li D."/>
            <person name="Dong L."/>
            <person name="Tao Y."/>
            <person name="Gao C."/>
            <person name="Wu H."/>
            <person name="Li Y."/>
            <person name="Cui Y."/>
            <person name="Guo X."/>
            <person name="Zheng S."/>
            <person name="Wang B."/>
            <person name="Yu K."/>
            <person name="Liang Q."/>
            <person name="Yang W."/>
            <person name="Lou X."/>
            <person name="Chen J."/>
            <person name="Feng M."/>
            <person name="Jian J."/>
            <person name="Zhang X."/>
            <person name="Luo G."/>
            <person name="Jiang Y."/>
            <person name="Liu J."/>
            <person name="Wang Z."/>
            <person name="Sha Y."/>
            <person name="Zhang B."/>
            <person name="Wu H."/>
            <person name="Tang D."/>
            <person name="Shen Q."/>
            <person name="Xue P."/>
            <person name="Zou S."/>
            <person name="Wang X."/>
            <person name="Liu X."/>
            <person name="Wang F."/>
            <person name="Yang Y."/>
            <person name="An X."/>
            <person name="Dong Z."/>
            <person name="Zhang K."/>
            <person name="Zhang X."/>
            <person name="Luo M.C."/>
            <person name="Dvorak J."/>
            <person name="Tong Y."/>
            <person name="Wang J."/>
            <person name="Yang H."/>
            <person name="Li Z."/>
            <person name="Wang D."/>
            <person name="Zhang A."/>
            <person name="Wang J."/>
        </authorList>
    </citation>
    <scope>NUCLEOTIDE SEQUENCE</scope>
    <source>
        <strain evidence="2">cv. G1812</strain>
    </source>
</reference>
<reference evidence="1" key="3">
    <citation type="submission" date="2022-06" db="UniProtKB">
        <authorList>
            <consortium name="EnsemblPlants"/>
        </authorList>
    </citation>
    <scope>IDENTIFICATION</scope>
</reference>
<proteinExistence type="predicted"/>
<dbReference type="EnsemblPlants" id="TuG1812G0500001314.01.T01">
    <property type="protein sequence ID" value="TuG1812G0500001314.01.T01.cds456853"/>
    <property type="gene ID" value="TuG1812G0500001314.01"/>
</dbReference>
<organism evidence="1 2">
    <name type="scientific">Triticum urartu</name>
    <name type="common">Red wild einkorn</name>
    <name type="synonym">Crithodium urartu</name>
    <dbReference type="NCBI Taxonomy" id="4572"/>
    <lineage>
        <taxon>Eukaryota</taxon>
        <taxon>Viridiplantae</taxon>
        <taxon>Streptophyta</taxon>
        <taxon>Embryophyta</taxon>
        <taxon>Tracheophyta</taxon>
        <taxon>Spermatophyta</taxon>
        <taxon>Magnoliopsida</taxon>
        <taxon>Liliopsida</taxon>
        <taxon>Poales</taxon>
        <taxon>Poaceae</taxon>
        <taxon>BOP clade</taxon>
        <taxon>Pooideae</taxon>
        <taxon>Triticodae</taxon>
        <taxon>Triticeae</taxon>
        <taxon>Triticinae</taxon>
        <taxon>Triticum</taxon>
    </lineage>
</organism>
<dbReference type="AlphaFoldDB" id="A0A8R7QAC8"/>
<dbReference type="Gramene" id="TuG1812G0500001314.01.T01">
    <property type="protein sequence ID" value="TuG1812G0500001314.01.T01.cds456853"/>
    <property type="gene ID" value="TuG1812G0500001314.01"/>
</dbReference>
<name>A0A8R7QAC8_TRIUA</name>
<reference evidence="1" key="2">
    <citation type="submission" date="2018-03" db="EMBL/GenBank/DDBJ databases">
        <title>The Triticum urartu genome reveals the dynamic nature of wheat genome evolution.</title>
        <authorList>
            <person name="Ling H."/>
            <person name="Ma B."/>
            <person name="Shi X."/>
            <person name="Liu H."/>
            <person name="Dong L."/>
            <person name="Sun H."/>
            <person name="Cao Y."/>
            <person name="Gao Q."/>
            <person name="Zheng S."/>
            <person name="Li Y."/>
            <person name="Yu Y."/>
            <person name="Du H."/>
            <person name="Qi M."/>
            <person name="Li Y."/>
            <person name="Yu H."/>
            <person name="Cui Y."/>
            <person name="Wang N."/>
            <person name="Chen C."/>
            <person name="Wu H."/>
            <person name="Zhao Y."/>
            <person name="Zhang J."/>
            <person name="Li Y."/>
            <person name="Zhou W."/>
            <person name="Zhang B."/>
            <person name="Hu W."/>
            <person name="Eijk M."/>
            <person name="Tang J."/>
            <person name="Witsenboer H."/>
            <person name="Zhao S."/>
            <person name="Li Z."/>
            <person name="Zhang A."/>
            <person name="Wang D."/>
            <person name="Liang C."/>
        </authorList>
    </citation>
    <scope>NUCLEOTIDE SEQUENCE [LARGE SCALE GENOMIC DNA]</scope>
    <source>
        <strain evidence="1">cv. G1812</strain>
    </source>
</reference>
<evidence type="ECO:0000313" key="2">
    <source>
        <dbReference type="Proteomes" id="UP000015106"/>
    </source>
</evidence>
<evidence type="ECO:0000313" key="1">
    <source>
        <dbReference type="EnsemblPlants" id="TuG1812G0500001314.01.T01.cds456853"/>
    </source>
</evidence>
<sequence>MSMEVDRPLPLGVTRSSRRLAAKPTSKMSTMDKVLHVLLKKEGLTAAMDTGDAALERLRVACKQPLPSGFVAVVSSLLAATGSTKGAIDHEKLLLEAAAA</sequence>